<reference evidence="1 2" key="1">
    <citation type="submission" date="2015-04" db="EMBL/GenBank/DDBJ databases">
        <authorList>
            <person name="Syromyatnikov M.Y."/>
            <person name="Popov V.N."/>
        </authorList>
    </citation>
    <scope>NUCLEOTIDE SEQUENCE [LARGE SCALE GENOMIC DNA]</scope>
</reference>
<sequence length="66" mass="7622">MKTTAKKLITRNFLGNFEGEKMLFLMQPKHEVKRKSINNAAIIPRVARPIPTYPMFIVFNVLYVVG</sequence>
<name>A0A1J1IPI4_9DIPT</name>
<dbReference type="AlphaFoldDB" id="A0A1J1IPI4"/>
<keyword evidence="2" id="KW-1185">Reference proteome</keyword>
<proteinExistence type="predicted"/>
<dbReference type="EMBL" id="CVRI01000057">
    <property type="protein sequence ID" value="CRL02135.1"/>
    <property type="molecule type" value="Genomic_DNA"/>
</dbReference>
<protein>
    <submittedName>
        <fullName evidence="1">CLUMA_CG015549, isoform A</fullName>
    </submittedName>
</protein>
<accession>A0A1J1IPI4</accession>
<evidence type="ECO:0000313" key="2">
    <source>
        <dbReference type="Proteomes" id="UP000183832"/>
    </source>
</evidence>
<evidence type="ECO:0000313" key="1">
    <source>
        <dbReference type="EMBL" id="CRL02135.1"/>
    </source>
</evidence>
<gene>
    <name evidence="1" type="ORF">CLUMA_CG015549</name>
</gene>
<dbReference type="Proteomes" id="UP000183832">
    <property type="component" value="Unassembled WGS sequence"/>
</dbReference>
<organism evidence="1 2">
    <name type="scientific">Clunio marinus</name>
    <dbReference type="NCBI Taxonomy" id="568069"/>
    <lineage>
        <taxon>Eukaryota</taxon>
        <taxon>Metazoa</taxon>
        <taxon>Ecdysozoa</taxon>
        <taxon>Arthropoda</taxon>
        <taxon>Hexapoda</taxon>
        <taxon>Insecta</taxon>
        <taxon>Pterygota</taxon>
        <taxon>Neoptera</taxon>
        <taxon>Endopterygota</taxon>
        <taxon>Diptera</taxon>
        <taxon>Nematocera</taxon>
        <taxon>Chironomoidea</taxon>
        <taxon>Chironomidae</taxon>
        <taxon>Clunio</taxon>
    </lineage>
</organism>